<dbReference type="Gene3D" id="1.10.439.10">
    <property type="entry name" value="Penicillin Amidohydrolase, domain 1"/>
    <property type="match status" value="1"/>
</dbReference>
<dbReference type="InterPro" id="IPR043146">
    <property type="entry name" value="Penicillin_amidase_N_B-knob"/>
</dbReference>
<keyword evidence="5" id="KW-0479">Metal-binding</keyword>
<feature type="active site" description="Nucleophile" evidence="4">
    <location>
        <position position="271"/>
    </location>
</feature>
<evidence type="ECO:0000256" key="2">
    <source>
        <dbReference type="ARBA" id="ARBA00022801"/>
    </source>
</evidence>
<dbReference type="InterPro" id="IPR023343">
    <property type="entry name" value="Penicillin_amidase_dom1"/>
</dbReference>
<dbReference type="PANTHER" id="PTHR34218:SF5">
    <property type="entry name" value="PENICILLIN ACYLASE FAMILY PROTEIN"/>
    <property type="match status" value="1"/>
</dbReference>
<protein>
    <submittedName>
        <fullName evidence="7">Penicillin acylase family protein</fullName>
    </submittedName>
</protein>
<comment type="cofactor">
    <cofactor evidence="5">
        <name>Ca(2+)</name>
        <dbReference type="ChEBI" id="CHEBI:29108"/>
    </cofactor>
    <text evidence="5">Binds 1 Ca(2+) ion per dimer.</text>
</comment>
<dbReference type="AlphaFoldDB" id="A0A847SGE9"/>
<feature type="binding site" evidence="5">
    <location>
        <position position="343"/>
    </location>
    <ligand>
        <name>Ca(2+)</name>
        <dbReference type="ChEBI" id="CHEBI:29108"/>
    </ligand>
</feature>
<evidence type="ECO:0000313" key="7">
    <source>
        <dbReference type="EMBL" id="NLR76328.1"/>
    </source>
</evidence>
<keyword evidence="2" id="KW-0378">Hydrolase</keyword>
<feature type="region of interest" description="Disordered" evidence="6">
    <location>
        <begin position="214"/>
        <end position="244"/>
    </location>
</feature>
<keyword evidence="3" id="KW-0865">Zymogen</keyword>
<dbReference type="CDD" id="cd03747">
    <property type="entry name" value="Ntn_PGA_like"/>
    <property type="match status" value="1"/>
</dbReference>
<comment type="similarity">
    <text evidence="1">Belongs to the peptidase S45 family.</text>
</comment>
<comment type="caution">
    <text evidence="7">The sequence shown here is derived from an EMBL/GenBank/DDBJ whole genome shotgun (WGS) entry which is preliminary data.</text>
</comment>
<gene>
    <name evidence="7" type="ORF">HF682_14270</name>
</gene>
<name>A0A847SGE9_9NEIS</name>
<sequence length="819" mass="90383">MVWLRRILLVSVLLVLLTVAGSWLWLLGRAPQREGERVLTGLQKPVDVQFDVWGIPHLTASNEADAMRALGYLHAQERLWQMDLMRRVAQGRLAELVGEAGLKTDKLFRTLGIRAAATRQAEALIRQGGPVREAAQAYVAGINQYIREQRLPVEYALTRSKPAPFTVVDSLSIAGLMAYGFSQGFQEDPMVSQLAARLGPTYMKELVYDWPGAQTTPATKPPLKPTVASPAVRPDPVTAPDPQPAASVSVAMARLVTEVNQSLPVPQLQGSNSWLIAGKLSASGKPLFANDPHIGFHAPAVWYEAQIRTPDWQMYGHFLPGIPFPLLGHNGHHAVGLTMWENDEVDYYQLAQDPAVPGRVKERGRWVQLGGRVETIVVRDAAPVTLHVQLALHGPVVNSLFPAMKDSPPVAVNWTYLDPRNRPFDSLYAISHATDLKSMELAASQHWSPGLNLSYADEDGNIAMWAIGRQTLRPLGVNSHQVLDGSSGKQEPLGFAPFVQNPRYVNPPSGIIYSANHPYPAALSAGGITVAGYYPAMDRALRLSQLLAPREAAWTLQDLQRIQTDVRNPVAANLCQSWTHQLDGTRLPPTEQQLLGLIGRWQGDYPVNSLAATVCDRWKGELVNSLFADKLSAEDLLVWRRLFLLDKSLYGISRNPQSPWWDHLRTPAVETRDQQLQHSWKRTVAGLTAQLGPDIQQWRWGKVHTLTHEHGLGKVPALAPFFNVGPFPVAGARDTIDNQYTRMETGGAPVVSGPSTRRLIDMAEPEAAVGINPIGQSGILLDEHHHDQAALFAAQQYRPMWISSRDVEAHQASQLRLLP</sequence>
<dbReference type="InterPro" id="IPR043147">
    <property type="entry name" value="Penicillin_amidase_A-knob"/>
</dbReference>
<evidence type="ECO:0000256" key="1">
    <source>
        <dbReference type="ARBA" id="ARBA00006586"/>
    </source>
</evidence>
<dbReference type="PIRSF" id="PIRSF001227">
    <property type="entry name" value="Pen_acylase"/>
    <property type="match status" value="1"/>
</dbReference>
<keyword evidence="8" id="KW-1185">Reference proteome</keyword>
<feature type="binding site" evidence="5">
    <location>
        <position position="346"/>
    </location>
    <ligand>
        <name>Ca(2+)</name>
        <dbReference type="ChEBI" id="CHEBI:29108"/>
    </ligand>
</feature>
<dbReference type="Proteomes" id="UP000587991">
    <property type="component" value="Unassembled WGS sequence"/>
</dbReference>
<reference evidence="7 8" key="1">
    <citation type="submission" date="2020-04" db="EMBL/GenBank/DDBJ databases">
        <title>Draft genome of Leeia sp. IMCC25680.</title>
        <authorList>
            <person name="Song J."/>
            <person name="Cho J.-C."/>
        </authorList>
    </citation>
    <scope>NUCLEOTIDE SEQUENCE [LARGE SCALE GENOMIC DNA]</scope>
    <source>
        <strain evidence="7 8">IMCC25680</strain>
    </source>
</reference>
<dbReference type="GO" id="GO:0017000">
    <property type="term" value="P:antibiotic biosynthetic process"/>
    <property type="evidence" value="ECO:0007669"/>
    <property type="project" value="InterPro"/>
</dbReference>
<dbReference type="Gene3D" id="3.60.20.10">
    <property type="entry name" value="Glutamine Phosphoribosylpyrophosphate, subunit 1, domain 1"/>
    <property type="match status" value="1"/>
</dbReference>
<feature type="binding site" evidence="5">
    <location>
        <position position="345"/>
    </location>
    <ligand>
        <name>Ca(2+)</name>
        <dbReference type="ChEBI" id="CHEBI:29108"/>
    </ligand>
</feature>
<evidence type="ECO:0000313" key="8">
    <source>
        <dbReference type="Proteomes" id="UP000587991"/>
    </source>
</evidence>
<accession>A0A847SGE9</accession>
<dbReference type="PANTHER" id="PTHR34218">
    <property type="entry name" value="PEPTIDASE S45 PENICILLIN AMIDASE"/>
    <property type="match status" value="1"/>
</dbReference>
<evidence type="ECO:0000256" key="3">
    <source>
        <dbReference type="ARBA" id="ARBA00023145"/>
    </source>
</evidence>
<dbReference type="SUPFAM" id="SSF56235">
    <property type="entry name" value="N-terminal nucleophile aminohydrolases (Ntn hydrolases)"/>
    <property type="match status" value="1"/>
</dbReference>
<dbReference type="Pfam" id="PF01804">
    <property type="entry name" value="Penicil_amidase"/>
    <property type="match status" value="1"/>
</dbReference>
<organism evidence="7 8">
    <name type="scientific">Leeia aquatica</name>
    <dbReference type="NCBI Taxonomy" id="2725557"/>
    <lineage>
        <taxon>Bacteria</taxon>
        <taxon>Pseudomonadati</taxon>
        <taxon>Pseudomonadota</taxon>
        <taxon>Betaproteobacteria</taxon>
        <taxon>Neisseriales</taxon>
        <taxon>Leeiaceae</taxon>
        <taxon>Leeia</taxon>
    </lineage>
</organism>
<dbReference type="InterPro" id="IPR002692">
    <property type="entry name" value="S45"/>
</dbReference>
<dbReference type="GO" id="GO:0046872">
    <property type="term" value="F:metal ion binding"/>
    <property type="evidence" value="ECO:0007669"/>
    <property type="project" value="UniProtKB-KW"/>
</dbReference>
<evidence type="ECO:0000256" key="6">
    <source>
        <dbReference type="SAM" id="MobiDB-lite"/>
    </source>
</evidence>
<dbReference type="RefSeq" id="WP_168877990.1">
    <property type="nucleotide sequence ID" value="NZ_JABAIM010000003.1"/>
</dbReference>
<dbReference type="Gene3D" id="1.10.1400.10">
    <property type="match status" value="1"/>
</dbReference>
<dbReference type="InterPro" id="IPR029055">
    <property type="entry name" value="Ntn_hydrolases_N"/>
</dbReference>
<evidence type="ECO:0000256" key="4">
    <source>
        <dbReference type="PIRSR" id="PIRSR001227-1"/>
    </source>
</evidence>
<dbReference type="InterPro" id="IPR014395">
    <property type="entry name" value="Pen/GL7ACA/AHL_acylase"/>
</dbReference>
<keyword evidence="5" id="KW-0106">Calcium</keyword>
<proteinExistence type="inferred from homology"/>
<dbReference type="Gene3D" id="2.30.120.10">
    <property type="match status" value="1"/>
</dbReference>
<dbReference type="EMBL" id="JABAIM010000003">
    <property type="protein sequence ID" value="NLR76328.1"/>
    <property type="molecule type" value="Genomic_DNA"/>
</dbReference>
<evidence type="ECO:0000256" key="5">
    <source>
        <dbReference type="PIRSR" id="PIRSR001227-2"/>
    </source>
</evidence>
<dbReference type="GO" id="GO:0016811">
    <property type="term" value="F:hydrolase activity, acting on carbon-nitrogen (but not peptide) bonds, in linear amides"/>
    <property type="evidence" value="ECO:0007669"/>
    <property type="project" value="InterPro"/>
</dbReference>